<dbReference type="EMBL" id="JARK01000485">
    <property type="protein sequence ID" value="EYC36538.1"/>
    <property type="molecule type" value="Genomic_DNA"/>
</dbReference>
<organism evidence="1 2">
    <name type="scientific">Ancylostoma ceylanicum</name>
    <dbReference type="NCBI Taxonomy" id="53326"/>
    <lineage>
        <taxon>Eukaryota</taxon>
        <taxon>Metazoa</taxon>
        <taxon>Ecdysozoa</taxon>
        <taxon>Nematoda</taxon>
        <taxon>Chromadorea</taxon>
        <taxon>Rhabditida</taxon>
        <taxon>Rhabditina</taxon>
        <taxon>Rhabditomorpha</taxon>
        <taxon>Strongyloidea</taxon>
        <taxon>Ancylostomatidae</taxon>
        <taxon>Ancylostomatinae</taxon>
        <taxon>Ancylostoma</taxon>
    </lineage>
</organism>
<evidence type="ECO:0000313" key="1">
    <source>
        <dbReference type="EMBL" id="EYC36538.1"/>
    </source>
</evidence>
<accession>A0A016WC43</accession>
<proteinExistence type="predicted"/>
<dbReference type="OrthoDB" id="5902650at2759"/>
<reference evidence="2" key="1">
    <citation type="journal article" date="2015" name="Nat. Genet.">
        <title>The genome and transcriptome of the zoonotic hookworm Ancylostoma ceylanicum identify infection-specific gene families.</title>
        <authorList>
            <person name="Schwarz E.M."/>
            <person name="Hu Y."/>
            <person name="Antoshechkin I."/>
            <person name="Miller M.M."/>
            <person name="Sternberg P.W."/>
            <person name="Aroian R.V."/>
        </authorList>
    </citation>
    <scope>NUCLEOTIDE SEQUENCE</scope>
    <source>
        <strain evidence="2">HY135</strain>
    </source>
</reference>
<sequence length="87" mass="9994">MPFKTLPDSEGRTFERANRNVLKRHLDENTWISWDSTVYGIIKKTLELVVLVDAIDGFGQGTLKIEGVELGNRVEIFRCLRRSCINL</sequence>
<dbReference type="AlphaFoldDB" id="A0A016WC43"/>
<dbReference type="Proteomes" id="UP000024635">
    <property type="component" value="Unassembled WGS sequence"/>
</dbReference>
<evidence type="ECO:0000313" key="2">
    <source>
        <dbReference type="Proteomes" id="UP000024635"/>
    </source>
</evidence>
<name>A0A016WC43_9BILA</name>
<protein>
    <submittedName>
        <fullName evidence="1">Uncharacterized protein</fullName>
    </submittedName>
</protein>
<keyword evidence="2" id="KW-1185">Reference proteome</keyword>
<comment type="caution">
    <text evidence="1">The sequence shown here is derived from an EMBL/GenBank/DDBJ whole genome shotgun (WGS) entry which is preliminary data.</text>
</comment>
<gene>
    <name evidence="1" type="primary">Acey_s0885.g2853</name>
    <name evidence="1" type="ORF">Y032_0885g2853</name>
</gene>